<dbReference type="GO" id="GO:0045732">
    <property type="term" value="P:positive regulation of protein catabolic process"/>
    <property type="evidence" value="ECO:0007669"/>
    <property type="project" value="TreeGrafter"/>
</dbReference>
<dbReference type="SUPFAM" id="SSF101738">
    <property type="entry name" value="SspB-like"/>
    <property type="match status" value="1"/>
</dbReference>
<organism evidence="2 3">
    <name type="scientific">Legionella bozemanae</name>
    <name type="common">Fluoribacter bozemanae</name>
    <dbReference type="NCBI Taxonomy" id="447"/>
    <lineage>
        <taxon>Bacteria</taxon>
        <taxon>Pseudomonadati</taxon>
        <taxon>Pseudomonadota</taxon>
        <taxon>Gammaproteobacteria</taxon>
        <taxon>Legionellales</taxon>
        <taxon>Legionellaceae</taxon>
        <taxon>Legionella</taxon>
    </lineage>
</organism>
<dbReference type="Proteomes" id="UP000054695">
    <property type="component" value="Unassembled WGS sequence"/>
</dbReference>
<dbReference type="Pfam" id="PF04386">
    <property type="entry name" value="SspB"/>
    <property type="match status" value="1"/>
</dbReference>
<dbReference type="AlphaFoldDB" id="A0A0W0S206"/>
<dbReference type="GO" id="GO:0005840">
    <property type="term" value="C:ribosome"/>
    <property type="evidence" value="ECO:0007669"/>
    <property type="project" value="TreeGrafter"/>
</dbReference>
<dbReference type="NCBIfam" id="NF008767">
    <property type="entry name" value="PRK11798.2-2"/>
    <property type="match status" value="1"/>
</dbReference>
<gene>
    <name evidence="2" type="primary">sspB</name>
    <name evidence="2" type="ORF">Lboz_0291</name>
</gene>
<dbReference type="PATRIC" id="fig|447.4.peg.315"/>
<dbReference type="Gene3D" id="2.30.30.220">
    <property type="entry name" value="SspB-like"/>
    <property type="match status" value="1"/>
</dbReference>
<proteinExistence type="predicted"/>
<comment type="caution">
    <text evidence="2">The sequence shown here is derived from an EMBL/GenBank/DDBJ whole genome shotgun (WGS) entry which is preliminary data.</text>
</comment>
<dbReference type="STRING" id="447.Lboz_0291"/>
<dbReference type="NCBIfam" id="NF008769">
    <property type="entry name" value="PRK11798.2-5"/>
    <property type="match status" value="1"/>
</dbReference>
<dbReference type="RefSeq" id="WP_058457990.1">
    <property type="nucleotide sequence ID" value="NZ_CAAAIY010000003.1"/>
</dbReference>
<dbReference type="PIRSF" id="PIRSF005276">
    <property type="entry name" value="SspB"/>
    <property type="match status" value="1"/>
</dbReference>
<evidence type="ECO:0000256" key="1">
    <source>
        <dbReference type="SAM" id="MobiDB-lite"/>
    </source>
</evidence>
<sequence>MTMTSNKPYLIRAAYDWIVDNELTPYILVNAAYPGVQVPREHVNHDRIVLNISPAATRGLLLENDRIIFTARFSGKTEQIFVPPGSVLEIYAKENGRGIAFAIEDEEEPPPASSGSSGAESDGSTASKSKPSLKLVK</sequence>
<dbReference type="PANTHER" id="PTHR37486">
    <property type="entry name" value="STRINGENT STARVATION PROTEIN B"/>
    <property type="match status" value="1"/>
</dbReference>
<reference evidence="2 3" key="1">
    <citation type="submission" date="2015-11" db="EMBL/GenBank/DDBJ databases">
        <title>Genomic analysis of 38 Legionella species identifies large and diverse effector repertoires.</title>
        <authorList>
            <person name="Burstein D."/>
            <person name="Amaro F."/>
            <person name="Zusman T."/>
            <person name="Lifshitz Z."/>
            <person name="Cohen O."/>
            <person name="Gilbert J.A."/>
            <person name="Pupko T."/>
            <person name="Shuman H.A."/>
            <person name="Segal G."/>
        </authorList>
    </citation>
    <scope>NUCLEOTIDE SEQUENCE [LARGE SCALE GENOMIC DNA]</scope>
    <source>
        <strain evidence="2 3">WIGA</strain>
    </source>
</reference>
<protein>
    <submittedName>
        <fullName evidence="2">Stringent starvation protein B</fullName>
    </submittedName>
</protein>
<feature type="region of interest" description="Disordered" evidence="1">
    <location>
        <begin position="103"/>
        <end position="137"/>
    </location>
</feature>
<dbReference type="InterPro" id="IPR036760">
    <property type="entry name" value="SspB-like_sf"/>
</dbReference>
<dbReference type="InterPro" id="IPR007481">
    <property type="entry name" value="SspB"/>
</dbReference>
<dbReference type="EMBL" id="LNXU01000002">
    <property type="protein sequence ID" value="KTC77338.1"/>
    <property type="molecule type" value="Genomic_DNA"/>
</dbReference>
<dbReference type="OrthoDB" id="9797358at2"/>
<keyword evidence="3" id="KW-1185">Reference proteome</keyword>
<evidence type="ECO:0000313" key="3">
    <source>
        <dbReference type="Proteomes" id="UP000054695"/>
    </source>
</evidence>
<evidence type="ECO:0000313" key="2">
    <source>
        <dbReference type="EMBL" id="KTC77338.1"/>
    </source>
</evidence>
<dbReference type="PANTHER" id="PTHR37486:SF1">
    <property type="entry name" value="STRINGENT STARVATION PROTEIN B"/>
    <property type="match status" value="1"/>
</dbReference>
<accession>A0A0W0S206</accession>
<dbReference type="GO" id="GO:0005829">
    <property type="term" value="C:cytosol"/>
    <property type="evidence" value="ECO:0007669"/>
    <property type="project" value="TreeGrafter"/>
</dbReference>
<name>A0A0W0S206_LEGBO</name>
<feature type="compositionally biased region" description="Low complexity" evidence="1">
    <location>
        <begin position="113"/>
        <end position="127"/>
    </location>
</feature>